<dbReference type="PROSITE" id="PS50043">
    <property type="entry name" value="HTH_LUXR_2"/>
    <property type="match status" value="1"/>
</dbReference>
<reference evidence="6 7" key="1">
    <citation type="journal article" date="2018" name="Int. J. Syst. Evol. Microbiol.">
        <title>Parvibium lacunae gen. nov., sp. nov., a new member of the family Alcaligenaceae isolated from a freshwater pond.</title>
        <authorList>
            <person name="Chen W.M."/>
            <person name="Xie P.B."/>
            <person name="Hsu M.Y."/>
            <person name="Sheu S.Y."/>
        </authorList>
    </citation>
    <scope>NUCLEOTIDE SEQUENCE [LARGE SCALE GENOMIC DNA]</scope>
    <source>
        <strain evidence="6 7">KMB9</strain>
    </source>
</reference>
<dbReference type="PROSITE" id="PS50110">
    <property type="entry name" value="RESPONSE_REGULATORY"/>
    <property type="match status" value="1"/>
</dbReference>
<comment type="caution">
    <text evidence="6">The sequence shown here is derived from an EMBL/GenBank/DDBJ whole genome shotgun (WGS) entry which is preliminary data.</text>
</comment>
<dbReference type="PANTHER" id="PTHR43214:SF43">
    <property type="entry name" value="TWO-COMPONENT RESPONSE REGULATOR"/>
    <property type="match status" value="1"/>
</dbReference>
<dbReference type="RefSeq" id="WP_114403735.1">
    <property type="nucleotide sequence ID" value="NZ_QPGB01000008.1"/>
</dbReference>
<dbReference type="GO" id="GO:0006355">
    <property type="term" value="P:regulation of DNA-templated transcription"/>
    <property type="evidence" value="ECO:0007669"/>
    <property type="project" value="InterPro"/>
</dbReference>
<evidence type="ECO:0000259" key="5">
    <source>
        <dbReference type="PROSITE" id="PS50110"/>
    </source>
</evidence>
<dbReference type="SUPFAM" id="SSF46894">
    <property type="entry name" value="C-terminal effector domain of the bipartite response regulators"/>
    <property type="match status" value="1"/>
</dbReference>
<keyword evidence="7" id="KW-1185">Reference proteome</keyword>
<evidence type="ECO:0000256" key="1">
    <source>
        <dbReference type="ARBA" id="ARBA00022553"/>
    </source>
</evidence>
<evidence type="ECO:0000313" key="7">
    <source>
        <dbReference type="Proteomes" id="UP000252357"/>
    </source>
</evidence>
<dbReference type="EMBL" id="QPGB01000008">
    <property type="protein sequence ID" value="RCS56450.1"/>
    <property type="molecule type" value="Genomic_DNA"/>
</dbReference>
<evidence type="ECO:0000259" key="4">
    <source>
        <dbReference type="PROSITE" id="PS50043"/>
    </source>
</evidence>
<organism evidence="6 7">
    <name type="scientific">Parvibium lacunae</name>
    <dbReference type="NCBI Taxonomy" id="1888893"/>
    <lineage>
        <taxon>Bacteria</taxon>
        <taxon>Pseudomonadati</taxon>
        <taxon>Pseudomonadota</taxon>
        <taxon>Betaproteobacteria</taxon>
        <taxon>Burkholderiales</taxon>
        <taxon>Alcaligenaceae</taxon>
        <taxon>Parvibium</taxon>
    </lineage>
</organism>
<evidence type="ECO:0000256" key="3">
    <source>
        <dbReference type="PROSITE-ProRule" id="PRU00169"/>
    </source>
</evidence>
<name>A0A368KYB3_9BURK</name>
<dbReference type="GO" id="GO:0000160">
    <property type="term" value="P:phosphorelay signal transduction system"/>
    <property type="evidence" value="ECO:0007669"/>
    <property type="project" value="InterPro"/>
</dbReference>
<dbReference type="GO" id="GO:0003677">
    <property type="term" value="F:DNA binding"/>
    <property type="evidence" value="ECO:0007669"/>
    <property type="project" value="UniProtKB-KW"/>
</dbReference>
<dbReference type="SUPFAM" id="SSF52172">
    <property type="entry name" value="CheY-like"/>
    <property type="match status" value="1"/>
</dbReference>
<dbReference type="InterPro" id="IPR001789">
    <property type="entry name" value="Sig_transdc_resp-reg_receiver"/>
</dbReference>
<accession>A0A368KYB3</accession>
<feature type="modified residue" description="4-aspartylphosphate" evidence="3">
    <location>
        <position position="54"/>
    </location>
</feature>
<dbReference type="InterPro" id="IPR039420">
    <property type="entry name" value="WalR-like"/>
</dbReference>
<keyword evidence="2 6" id="KW-0238">DNA-binding</keyword>
<dbReference type="InterPro" id="IPR011006">
    <property type="entry name" value="CheY-like_superfamily"/>
</dbReference>
<evidence type="ECO:0000313" key="6">
    <source>
        <dbReference type="EMBL" id="RCS56450.1"/>
    </source>
</evidence>
<gene>
    <name evidence="6" type="ORF">DU000_12405</name>
</gene>
<dbReference type="SMART" id="SM00421">
    <property type="entry name" value="HTH_LUXR"/>
    <property type="match status" value="1"/>
</dbReference>
<dbReference type="Pfam" id="PF00196">
    <property type="entry name" value="GerE"/>
    <property type="match status" value="1"/>
</dbReference>
<dbReference type="InterPro" id="IPR058245">
    <property type="entry name" value="NreC/VraR/RcsB-like_REC"/>
</dbReference>
<dbReference type="SMART" id="SM00448">
    <property type="entry name" value="REC"/>
    <property type="match status" value="1"/>
</dbReference>
<protein>
    <submittedName>
        <fullName evidence="6">DNA-binding response regulator</fullName>
    </submittedName>
</protein>
<dbReference type="PANTHER" id="PTHR43214">
    <property type="entry name" value="TWO-COMPONENT RESPONSE REGULATOR"/>
    <property type="match status" value="1"/>
</dbReference>
<dbReference type="OrthoDB" id="9780593at2"/>
<dbReference type="Pfam" id="PF00072">
    <property type="entry name" value="Response_reg"/>
    <property type="match status" value="1"/>
</dbReference>
<dbReference type="Proteomes" id="UP000252357">
    <property type="component" value="Unassembled WGS sequence"/>
</dbReference>
<dbReference type="CDD" id="cd06170">
    <property type="entry name" value="LuxR_C_like"/>
    <property type="match status" value="1"/>
</dbReference>
<sequence length="210" mass="23388">MIRVLIADDHAIVRKGMRQIVADHPEIEIIGEADDYPAISRAVRSLDFEVMLLDITMPSKNGLEVLKLVKQQKPQIAILMLSMHPQDQYAVRALKAGAAGYLTKDAAPERLVEAILTVARGRKYITPELAEQLANAVTHDAEKPLHEQLSDREFQTIRLIASGKKLAEIAEEMALSPKTVSVYRARVLEKMQMKTNAELASYAVKHGLIE</sequence>
<keyword evidence="1 3" id="KW-0597">Phosphoprotein</keyword>
<dbReference type="AlphaFoldDB" id="A0A368KYB3"/>
<feature type="domain" description="HTH luxR-type" evidence="4">
    <location>
        <begin position="142"/>
        <end position="207"/>
    </location>
</feature>
<dbReference type="InterPro" id="IPR016032">
    <property type="entry name" value="Sig_transdc_resp-reg_C-effctor"/>
</dbReference>
<dbReference type="CDD" id="cd17535">
    <property type="entry name" value="REC_NarL-like"/>
    <property type="match status" value="1"/>
</dbReference>
<evidence type="ECO:0000256" key="2">
    <source>
        <dbReference type="ARBA" id="ARBA00023125"/>
    </source>
</evidence>
<dbReference type="PRINTS" id="PR00038">
    <property type="entry name" value="HTHLUXR"/>
</dbReference>
<dbReference type="Gene3D" id="3.40.50.2300">
    <property type="match status" value="1"/>
</dbReference>
<proteinExistence type="predicted"/>
<feature type="domain" description="Response regulatory" evidence="5">
    <location>
        <begin position="3"/>
        <end position="119"/>
    </location>
</feature>
<dbReference type="InterPro" id="IPR000792">
    <property type="entry name" value="Tscrpt_reg_LuxR_C"/>
</dbReference>